<reference evidence="2" key="2">
    <citation type="journal article" date="2008" name="Nucleic Acids Res.">
        <title>The rice annotation project database (RAP-DB): 2008 update.</title>
        <authorList>
            <consortium name="The rice annotation project (RAP)"/>
        </authorList>
    </citation>
    <scope>GENOME REANNOTATION</scope>
    <source>
        <strain evidence="2">cv. Nipponbare</strain>
    </source>
</reference>
<proteinExistence type="predicted"/>
<organism evidence="1 2">
    <name type="scientific">Oryza sativa subsp. japonica</name>
    <name type="common">Rice</name>
    <dbReference type="NCBI Taxonomy" id="39947"/>
    <lineage>
        <taxon>Eukaryota</taxon>
        <taxon>Viridiplantae</taxon>
        <taxon>Streptophyta</taxon>
        <taxon>Embryophyta</taxon>
        <taxon>Tracheophyta</taxon>
        <taxon>Spermatophyta</taxon>
        <taxon>Magnoliopsida</taxon>
        <taxon>Liliopsida</taxon>
        <taxon>Poales</taxon>
        <taxon>Poaceae</taxon>
        <taxon>BOP clade</taxon>
        <taxon>Oryzoideae</taxon>
        <taxon>Oryzeae</taxon>
        <taxon>Oryzinae</taxon>
        <taxon>Oryza</taxon>
        <taxon>Oryza sativa</taxon>
    </lineage>
</organism>
<accession>A0A0P0XWA4</accession>
<dbReference type="Proteomes" id="UP000000763">
    <property type="component" value="Chromosome 10"/>
</dbReference>
<gene>
    <name evidence="1" type="ordered locus">Os10g0518400</name>
</gene>
<evidence type="ECO:0000313" key="1">
    <source>
        <dbReference type="EMBL" id="BAH94969.1"/>
    </source>
</evidence>
<protein>
    <submittedName>
        <fullName evidence="1">Os10g0518400 protein</fullName>
    </submittedName>
</protein>
<dbReference type="KEGG" id="dosa:Os10g0518400"/>
<reference evidence="1 2" key="1">
    <citation type="journal article" date="2005" name="Nature">
        <title>The map-based sequence of the rice genome.</title>
        <authorList>
            <consortium name="International rice genome sequencing project (IRGSP)"/>
            <person name="Matsumoto T."/>
            <person name="Wu J."/>
            <person name="Kanamori H."/>
            <person name="Katayose Y."/>
            <person name="Fujisawa M."/>
            <person name="Namiki N."/>
            <person name="Mizuno H."/>
            <person name="Yamamoto K."/>
            <person name="Antonio B.A."/>
            <person name="Baba T."/>
            <person name="Sakata K."/>
            <person name="Nagamura Y."/>
            <person name="Aoki H."/>
            <person name="Arikawa K."/>
            <person name="Arita K."/>
            <person name="Bito T."/>
            <person name="Chiden Y."/>
            <person name="Fujitsuka N."/>
            <person name="Fukunaka R."/>
            <person name="Hamada M."/>
            <person name="Harada C."/>
            <person name="Hayashi A."/>
            <person name="Hijishita S."/>
            <person name="Honda M."/>
            <person name="Hosokawa S."/>
            <person name="Ichikawa Y."/>
            <person name="Idonuma A."/>
            <person name="Iijima M."/>
            <person name="Ikeda M."/>
            <person name="Ikeno M."/>
            <person name="Ito K."/>
            <person name="Ito S."/>
            <person name="Ito T."/>
            <person name="Ito Y."/>
            <person name="Ito Y."/>
            <person name="Iwabuchi A."/>
            <person name="Kamiya K."/>
            <person name="Karasawa W."/>
            <person name="Kurita K."/>
            <person name="Katagiri S."/>
            <person name="Kikuta A."/>
            <person name="Kobayashi H."/>
            <person name="Kobayashi N."/>
            <person name="Machita K."/>
            <person name="Maehara T."/>
            <person name="Masukawa M."/>
            <person name="Mizubayashi T."/>
            <person name="Mukai Y."/>
            <person name="Nagasaki H."/>
            <person name="Nagata Y."/>
            <person name="Naito S."/>
            <person name="Nakashima M."/>
            <person name="Nakama Y."/>
            <person name="Nakamichi Y."/>
            <person name="Nakamura M."/>
            <person name="Meguro A."/>
            <person name="Negishi M."/>
            <person name="Ohta I."/>
            <person name="Ohta T."/>
            <person name="Okamoto M."/>
            <person name="Ono N."/>
            <person name="Saji S."/>
            <person name="Sakaguchi M."/>
            <person name="Sakai K."/>
            <person name="Shibata M."/>
            <person name="Shimokawa T."/>
            <person name="Song J."/>
            <person name="Takazaki Y."/>
            <person name="Terasawa K."/>
            <person name="Tsugane M."/>
            <person name="Tsuji K."/>
            <person name="Ueda S."/>
            <person name="Waki K."/>
            <person name="Yamagata H."/>
            <person name="Yamamoto M."/>
            <person name="Yamamoto S."/>
            <person name="Yamane H."/>
            <person name="Yoshiki S."/>
            <person name="Yoshihara R."/>
            <person name="Yukawa K."/>
            <person name="Zhong H."/>
            <person name="Yano M."/>
            <person name="Yuan Q."/>
            <person name="Ouyang S."/>
            <person name="Liu J."/>
            <person name="Jones K.M."/>
            <person name="Gansberger K."/>
            <person name="Moffat K."/>
            <person name="Hill J."/>
            <person name="Bera J."/>
            <person name="Fadrosh D."/>
            <person name="Jin S."/>
            <person name="Johri S."/>
            <person name="Kim M."/>
            <person name="Overton L."/>
            <person name="Reardon M."/>
            <person name="Tsitrin T."/>
            <person name="Vuong H."/>
            <person name="Weaver B."/>
            <person name="Ciecko A."/>
            <person name="Tallon L."/>
            <person name="Jackson J."/>
            <person name="Pai G."/>
            <person name="Aken S.V."/>
            <person name="Utterback T."/>
            <person name="Reidmuller S."/>
            <person name="Feldblyum T."/>
            <person name="Hsiao J."/>
            <person name="Zismann V."/>
            <person name="Iobst S."/>
            <person name="de Vazeille A.R."/>
            <person name="Buell C.R."/>
            <person name="Ying K."/>
            <person name="Li Y."/>
            <person name="Lu T."/>
            <person name="Huang Y."/>
            <person name="Zhao Q."/>
            <person name="Feng Q."/>
            <person name="Zhang L."/>
            <person name="Zhu J."/>
            <person name="Weng Q."/>
            <person name="Mu J."/>
            <person name="Lu Y."/>
            <person name="Fan D."/>
            <person name="Liu Y."/>
            <person name="Guan J."/>
            <person name="Zhang Y."/>
            <person name="Yu S."/>
            <person name="Liu X."/>
            <person name="Zhang Y."/>
            <person name="Hong G."/>
            <person name="Han B."/>
            <person name="Choisne N."/>
            <person name="Demange N."/>
            <person name="Orjeda G."/>
            <person name="Samain S."/>
            <person name="Cattolico L."/>
            <person name="Pelletier E."/>
            <person name="Couloux A."/>
            <person name="Segurens B."/>
            <person name="Wincker P."/>
            <person name="D'Hont A."/>
            <person name="Scarpelli C."/>
            <person name="Weissenbach J."/>
            <person name="Salanoubat M."/>
            <person name="Quetier F."/>
            <person name="Yu Y."/>
            <person name="Kim H.R."/>
            <person name="Rambo T."/>
            <person name="Currie J."/>
            <person name="Collura K."/>
            <person name="Luo M."/>
            <person name="Yang T."/>
            <person name="Ammiraju J.S.S."/>
            <person name="Engler F."/>
            <person name="Soderlund C."/>
            <person name="Wing R.A."/>
            <person name="Palmer L.E."/>
            <person name="de la Bastide M."/>
            <person name="Spiegel L."/>
            <person name="Nascimento L."/>
            <person name="Zutavern T."/>
            <person name="O'Shaughnessy A."/>
            <person name="Dike S."/>
            <person name="Dedhia N."/>
            <person name="Preston R."/>
            <person name="Balija V."/>
            <person name="McCombie W.R."/>
            <person name="Chow T."/>
            <person name="Chen H."/>
            <person name="Chung M."/>
            <person name="Chen C."/>
            <person name="Shaw J."/>
            <person name="Wu H."/>
            <person name="Hsiao K."/>
            <person name="Chao Y."/>
            <person name="Chu M."/>
            <person name="Cheng C."/>
            <person name="Hour A."/>
            <person name="Lee P."/>
            <person name="Lin S."/>
            <person name="Lin Y."/>
            <person name="Liou J."/>
            <person name="Liu S."/>
            <person name="Hsing Y."/>
            <person name="Raghuvanshi S."/>
            <person name="Mohanty A."/>
            <person name="Bharti A.K."/>
            <person name="Gaur A."/>
            <person name="Gupta V."/>
            <person name="Kumar D."/>
            <person name="Ravi V."/>
            <person name="Vij S."/>
            <person name="Kapur A."/>
            <person name="Khurana P."/>
            <person name="Khurana P."/>
            <person name="Khurana J.P."/>
            <person name="Tyagi A.K."/>
            <person name="Gaikwad K."/>
            <person name="Singh A."/>
            <person name="Dalal V."/>
            <person name="Srivastava S."/>
            <person name="Dixit A."/>
            <person name="Pal A.K."/>
            <person name="Ghazi I.A."/>
            <person name="Yadav M."/>
            <person name="Pandit A."/>
            <person name="Bhargava A."/>
            <person name="Sureshbabu K."/>
            <person name="Batra K."/>
            <person name="Sharma T.R."/>
            <person name="Mohapatra T."/>
            <person name="Singh N.K."/>
            <person name="Messing J."/>
            <person name="Nelson A.B."/>
            <person name="Fuks G."/>
            <person name="Kavchok S."/>
            <person name="Keizer G."/>
            <person name="Linton E."/>
            <person name="Llaca V."/>
            <person name="Song R."/>
            <person name="Tanyolac B."/>
            <person name="Young S."/>
            <person name="Ho-Il K."/>
            <person name="Hahn J.H."/>
            <person name="Sangsakoo G."/>
            <person name="Vanavichit A."/>
            <person name="de Mattos Luiz.A.T."/>
            <person name="Zimmer P.D."/>
            <person name="Malone G."/>
            <person name="Dellagostin O."/>
            <person name="de Oliveira A.C."/>
            <person name="Bevan M."/>
            <person name="Bancroft I."/>
            <person name="Minx P."/>
            <person name="Cordum H."/>
            <person name="Wilson R."/>
            <person name="Cheng Z."/>
            <person name="Jin W."/>
            <person name="Jiang J."/>
            <person name="Leong S.A."/>
            <person name="Iwama H."/>
            <person name="Gojobori T."/>
            <person name="Itoh T."/>
            <person name="Niimura Y."/>
            <person name="Fujii Y."/>
            <person name="Habara T."/>
            <person name="Sakai H."/>
            <person name="Sato Y."/>
            <person name="Wilson G."/>
            <person name="Kumar K."/>
            <person name="McCouch S."/>
            <person name="Juretic N."/>
            <person name="Hoen D."/>
            <person name="Wright S."/>
            <person name="Bruskiewich R."/>
            <person name="Bureau T."/>
            <person name="Miyao A."/>
            <person name="Hirochika H."/>
            <person name="Nishikawa T."/>
            <person name="Kadowaki K."/>
            <person name="Sugiura M."/>
            <person name="Burr B."/>
            <person name="Sasaki T."/>
        </authorList>
    </citation>
    <scope>NUCLEOTIDE SEQUENCE [LARGE SCALE GENOMIC DNA]</scope>
    <source>
        <strain evidence="2">cv. Nipponbare</strain>
    </source>
</reference>
<evidence type="ECO:0000313" key="2">
    <source>
        <dbReference type="Proteomes" id="UP000000763"/>
    </source>
</evidence>
<dbReference type="Gramene" id="Os10t0518400-01">
    <property type="protein sequence ID" value="Os10t0518400-01"/>
    <property type="gene ID" value="Os10g0518400"/>
</dbReference>
<sequence>MRPSPLMKRFSKGPMDSGWGELPACAVVRITAASGLADKDVNHMVFLCHHWANVLLEELTMASGESPSFPPLESSAAATGWRGGMHSAAMSSSRWSTILYDLLFAIALRLKDLAVLRLVCKPWWDAFPGPPFLVCSTHLLEEPLVGESQVLGHFLPCKLQKIFPQIQSVGVDLLMYLG</sequence>
<dbReference type="AlphaFoldDB" id="A0A0P0XWA4"/>
<name>A0A0P0XWA4_ORYSJ</name>
<dbReference type="Gramene" id="Os10t0518400-02">
    <property type="protein sequence ID" value="Os10t0518400-02"/>
    <property type="gene ID" value="Os10g0518400"/>
</dbReference>
<dbReference type="EMBL" id="AP008216">
    <property type="protein sequence ID" value="BAH94969.1"/>
    <property type="molecule type" value="Genomic_DNA"/>
</dbReference>